<keyword evidence="2" id="KW-0677">Repeat</keyword>
<keyword evidence="3 5" id="KW-0862">Zinc</keyword>
<dbReference type="Pfam" id="PF00412">
    <property type="entry name" value="LIM"/>
    <property type="match status" value="4"/>
</dbReference>
<accession>A0A0L0D2K6</accession>
<keyword evidence="4 5" id="KW-0440">LIM domain</keyword>
<feature type="domain" description="LIM zinc-binding" evidence="6">
    <location>
        <begin position="4"/>
        <end position="63"/>
    </location>
</feature>
<feature type="domain" description="LIM zinc-binding" evidence="6">
    <location>
        <begin position="180"/>
        <end position="235"/>
    </location>
</feature>
<reference evidence="7 8" key="1">
    <citation type="submission" date="2010-05" db="EMBL/GenBank/DDBJ databases">
        <title>The Genome Sequence of Thecamonas trahens ATCC 50062.</title>
        <authorList>
            <consortium name="The Broad Institute Genome Sequencing Platform"/>
            <person name="Russ C."/>
            <person name="Cuomo C."/>
            <person name="Shea T."/>
            <person name="Young S.K."/>
            <person name="Zeng Q."/>
            <person name="Koehrsen M."/>
            <person name="Haas B."/>
            <person name="Borodovsky M."/>
            <person name="Guigo R."/>
            <person name="Alvarado L."/>
            <person name="Berlin A."/>
            <person name="Bochicchio J."/>
            <person name="Borenstein D."/>
            <person name="Chapman S."/>
            <person name="Chen Z."/>
            <person name="Freedman E."/>
            <person name="Gellesch M."/>
            <person name="Goldberg J."/>
            <person name="Griggs A."/>
            <person name="Gujja S."/>
            <person name="Heilman E."/>
            <person name="Heiman D."/>
            <person name="Hepburn T."/>
            <person name="Howarth C."/>
            <person name="Jen D."/>
            <person name="Larson L."/>
            <person name="Mehta T."/>
            <person name="Park D."/>
            <person name="Pearson M."/>
            <person name="Roberts A."/>
            <person name="Saif S."/>
            <person name="Shenoy N."/>
            <person name="Sisk P."/>
            <person name="Stolte C."/>
            <person name="Sykes S."/>
            <person name="Thomson T."/>
            <person name="Walk T."/>
            <person name="White J."/>
            <person name="Yandava C."/>
            <person name="Burger G."/>
            <person name="Gray M.W."/>
            <person name="Holland P.W.H."/>
            <person name="King N."/>
            <person name="Lang F.B.F."/>
            <person name="Roger A.J."/>
            <person name="Ruiz-Trillo I."/>
            <person name="Lander E."/>
            <person name="Nusbaum C."/>
        </authorList>
    </citation>
    <scope>NUCLEOTIDE SEQUENCE [LARGE SCALE GENOMIC DNA]</scope>
    <source>
        <strain evidence="7 8">ATCC 50062</strain>
    </source>
</reference>
<dbReference type="RefSeq" id="XP_013760712.1">
    <property type="nucleotide sequence ID" value="XM_013905258.1"/>
</dbReference>
<dbReference type="PROSITE" id="PS00478">
    <property type="entry name" value="LIM_DOMAIN_1"/>
    <property type="match status" value="3"/>
</dbReference>
<name>A0A0L0D2K6_THETB</name>
<protein>
    <submittedName>
        <fullName evidence="7">Paxillin</fullName>
    </submittedName>
</protein>
<dbReference type="EMBL" id="GL349442">
    <property type="protein sequence ID" value="KNC46421.1"/>
    <property type="molecule type" value="Genomic_DNA"/>
</dbReference>
<gene>
    <name evidence="7" type="ORF">AMSG_02875</name>
</gene>
<dbReference type="SUPFAM" id="SSF57716">
    <property type="entry name" value="Glucocorticoid receptor-like (DNA-binding domain)"/>
    <property type="match status" value="4"/>
</dbReference>
<evidence type="ECO:0000256" key="3">
    <source>
        <dbReference type="ARBA" id="ARBA00022833"/>
    </source>
</evidence>
<dbReference type="STRING" id="461836.A0A0L0D2K6"/>
<feature type="domain" description="LIM zinc-binding" evidence="6">
    <location>
        <begin position="120"/>
        <end position="179"/>
    </location>
</feature>
<dbReference type="AlphaFoldDB" id="A0A0L0D2K6"/>
<dbReference type="SMART" id="SM00132">
    <property type="entry name" value="LIM"/>
    <property type="match status" value="4"/>
</dbReference>
<dbReference type="GO" id="GO:0005634">
    <property type="term" value="C:nucleus"/>
    <property type="evidence" value="ECO:0007669"/>
    <property type="project" value="TreeGrafter"/>
</dbReference>
<evidence type="ECO:0000259" key="6">
    <source>
        <dbReference type="PROSITE" id="PS50023"/>
    </source>
</evidence>
<dbReference type="Gene3D" id="2.10.110.10">
    <property type="entry name" value="Cysteine Rich Protein"/>
    <property type="match status" value="4"/>
</dbReference>
<dbReference type="GO" id="GO:0003712">
    <property type="term" value="F:transcription coregulator activity"/>
    <property type="evidence" value="ECO:0007669"/>
    <property type="project" value="TreeGrafter"/>
</dbReference>
<dbReference type="PANTHER" id="PTHR24205:SF16">
    <property type="entry name" value="GH01042P-RELATED"/>
    <property type="match status" value="1"/>
</dbReference>
<dbReference type="PROSITE" id="PS50023">
    <property type="entry name" value="LIM_DOMAIN_2"/>
    <property type="match status" value="3"/>
</dbReference>
<evidence type="ECO:0000256" key="5">
    <source>
        <dbReference type="PROSITE-ProRule" id="PRU00125"/>
    </source>
</evidence>
<keyword evidence="8" id="KW-1185">Reference proteome</keyword>
<organism evidence="7 8">
    <name type="scientific">Thecamonas trahens ATCC 50062</name>
    <dbReference type="NCBI Taxonomy" id="461836"/>
    <lineage>
        <taxon>Eukaryota</taxon>
        <taxon>Apusozoa</taxon>
        <taxon>Apusomonadida</taxon>
        <taxon>Apusomonadidae</taxon>
        <taxon>Thecamonas</taxon>
    </lineage>
</organism>
<keyword evidence="1 5" id="KW-0479">Metal-binding</keyword>
<dbReference type="PANTHER" id="PTHR24205">
    <property type="entry name" value="FOUR AND A HALF LIM DOMAINS PROTEIN"/>
    <property type="match status" value="1"/>
</dbReference>
<evidence type="ECO:0000313" key="7">
    <source>
        <dbReference type="EMBL" id="KNC46421.1"/>
    </source>
</evidence>
<evidence type="ECO:0000256" key="1">
    <source>
        <dbReference type="ARBA" id="ARBA00022723"/>
    </source>
</evidence>
<dbReference type="InterPro" id="IPR001781">
    <property type="entry name" value="Znf_LIM"/>
</dbReference>
<dbReference type="Proteomes" id="UP000054408">
    <property type="component" value="Unassembled WGS sequence"/>
</dbReference>
<dbReference type="OMA" id="CYEQQYA"/>
<proteinExistence type="predicted"/>
<evidence type="ECO:0000256" key="2">
    <source>
        <dbReference type="ARBA" id="ARBA00022737"/>
    </source>
</evidence>
<sequence length="235" mass="25648">MAADACQGCFQIIDTDSVNLKGVGKYHAKCFVCVECRGPLDADFHMKDGSLYCANHFNAKFGTRCAACNLFLSTQVLAAGEKKYHPACFVCASCNQAFSDGYVVRDDLPFCDSTCAERGPVCAECRKELTGTISRIGGRRYHVACVKCSVCKTPLGDDELKSKNGILYCPPDYNLKFGEHCYGCSKFLGEDRIKAMDHKWHPECFVCTACKTPFAGGSFVVDSNKPYCSSTCADA</sequence>
<dbReference type="CDD" id="cd08368">
    <property type="entry name" value="LIM"/>
    <property type="match status" value="2"/>
</dbReference>
<dbReference type="GO" id="GO:0046872">
    <property type="term" value="F:metal ion binding"/>
    <property type="evidence" value="ECO:0007669"/>
    <property type="project" value="UniProtKB-KW"/>
</dbReference>
<evidence type="ECO:0000313" key="8">
    <source>
        <dbReference type="Proteomes" id="UP000054408"/>
    </source>
</evidence>
<dbReference type="OrthoDB" id="15567at2759"/>
<dbReference type="GeneID" id="25562523"/>
<evidence type="ECO:0000256" key="4">
    <source>
        <dbReference type="ARBA" id="ARBA00023038"/>
    </source>
</evidence>
<dbReference type="eggNOG" id="KOG1703">
    <property type="taxonomic scope" value="Eukaryota"/>
</dbReference>